<evidence type="ECO:0000313" key="9">
    <source>
        <dbReference type="Proteomes" id="UP001143480"/>
    </source>
</evidence>
<keyword evidence="3" id="KW-0731">Sigma factor</keyword>
<dbReference type="PANTHER" id="PTHR43133">
    <property type="entry name" value="RNA POLYMERASE ECF-TYPE SIGMA FACTO"/>
    <property type="match status" value="1"/>
</dbReference>
<evidence type="ECO:0000256" key="2">
    <source>
        <dbReference type="ARBA" id="ARBA00023015"/>
    </source>
</evidence>
<dbReference type="NCBIfam" id="TIGR02983">
    <property type="entry name" value="SigE-fam_strep"/>
    <property type="match status" value="1"/>
</dbReference>
<dbReference type="GO" id="GO:0006352">
    <property type="term" value="P:DNA-templated transcription initiation"/>
    <property type="evidence" value="ECO:0007669"/>
    <property type="project" value="InterPro"/>
</dbReference>
<dbReference type="AlphaFoldDB" id="A0A9W6NJR3"/>
<evidence type="ECO:0000313" key="8">
    <source>
        <dbReference type="EMBL" id="GLK99335.1"/>
    </source>
</evidence>
<keyword evidence="4" id="KW-0238">DNA-binding</keyword>
<evidence type="ECO:0000256" key="4">
    <source>
        <dbReference type="ARBA" id="ARBA00023125"/>
    </source>
</evidence>
<keyword evidence="9" id="KW-1185">Reference proteome</keyword>
<name>A0A9W6NJR3_9ACTN</name>
<evidence type="ECO:0000259" key="7">
    <source>
        <dbReference type="Pfam" id="PF08281"/>
    </source>
</evidence>
<dbReference type="CDD" id="cd06171">
    <property type="entry name" value="Sigma70_r4"/>
    <property type="match status" value="1"/>
</dbReference>
<dbReference type="Proteomes" id="UP001143480">
    <property type="component" value="Unassembled WGS sequence"/>
</dbReference>
<protein>
    <submittedName>
        <fullName evidence="8">RNA polymerase sigma24 factor</fullName>
    </submittedName>
</protein>
<evidence type="ECO:0000256" key="3">
    <source>
        <dbReference type="ARBA" id="ARBA00023082"/>
    </source>
</evidence>
<evidence type="ECO:0000259" key="6">
    <source>
        <dbReference type="Pfam" id="PF04542"/>
    </source>
</evidence>
<dbReference type="PANTHER" id="PTHR43133:SF50">
    <property type="entry name" value="ECF RNA POLYMERASE SIGMA FACTOR SIGM"/>
    <property type="match status" value="1"/>
</dbReference>
<reference evidence="8" key="2">
    <citation type="submission" date="2023-01" db="EMBL/GenBank/DDBJ databases">
        <authorList>
            <person name="Sun Q."/>
            <person name="Evtushenko L."/>
        </authorList>
    </citation>
    <scope>NUCLEOTIDE SEQUENCE</scope>
    <source>
        <strain evidence="8">VKM Ac-1321</strain>
    </source>
</reference>
<dbReference type="InterPro" id="IPR007627">
    <property type="entry name" value="RNA_pol_sigma70_r2"/>
</dbReference>
<evidence type="ECO:0000256" key="5">
    <source>
        <dbReference type="ARBA" id="ARBA00023163"/>
    </source>
</evidence>
<dbReference type="RefSeq" id="WP_271188991.1">
    <property type="nucleotide sequence ID" value="NZ_BSFP01000003.1"/>
</dbReference>
<dbReference type="Gene3D" id="1.10.1740.10">
    <property type="match status" value="1"/>
</dbReference>
<keyword evidence="5" id="KW-0804">Transcription</keyword>
<reference evidence="8" key="1">
    <citation type="journal article" date="2014" name="Int. J. Syst. Evol. Microbiol.">
        <title>Complete genome sequence of Corynebacterium casei LMG S-19264T (=DSM 44701T), isolated from a smear-ripened cheese.</title>
        <authorList>
            <consortium name="US DOE Joint Genome Institute (JGI-PGF)"/>
            <person name="Walter F."/>
            <person name="Albersmeier A."/>
            <person name="Kalinowski J."/>
            <person name="Ruckert C."/>
        </authorList>
    </citation>
    <scope>NUCLEOTIDE SEQUENCE</scope>
    <source>
        <strain evidence="8">VKM Ac-1321</strain>
    </source>
</reference>
<comment type="similarity">
    <text evidence="1">Belongs to the sigma-70 factor family. ECF subfamily.</text>
</comment>
<dbReference type="Pfam" id="PF04542">
    <property type="entry name" value="Sigma70_r2"/>
    <property type="match status" value="1"/>
</dbReference>
<dbReference type="InterPro" id="IPR013249">
    <property type="entry name" value="RNA_pol_sigma70_r4_t2"/>
</dbReference>
<gene>
    <name evidence="8" type="ORF">GCM10017581_010760</name>
</gene>
<dbReference type="InterPro" id="IPR014284">
    <property type="entry name" value="RNA_pol_sigma-70_dom"/>
</dbReference>
<dbReference type="Pfam" id="PF08281">
    <property type="entry name" value="Sigma70_r4_2"/>
    <property type="match status" value="1"/>
</dbReference>
<dbReference type="NCBIfam" id="TIGR02937">
    <property type="entry name" value="sigma70-ECF"/>
    <property type="match status" value="1"/>
</dbReference>
<proteinExistence type="inferred from homology"/>
<dbReference type="GO" id="GO:0016987">
    <property type="term" value="F:sigma factor activity"/>
    <property type="evidence" value="ECO:0007669"/>
    <property type="project" value="UniProtKB-KW"/>
</dbReference>
<dbReference type="InterPro" id="IPR036388">
    <property type="entry name" value="WH-like_DNA-bd_sf"/>
</dbReference>
<dbReference type="EMBL" id="BSFP01000003">
    <property type="protein sequence ID" value="GLK99335.1"/>
    <property type="molecule type" value="Genomic_DNA"/>
</dbReference>
<feature type="domain" description="RNA polymerase sigma factor 70 region 4 type 2" evidence="7">
    <location>
        <begin position="107"/>
        <end position="157"/>
    </location>
</feature>
<dbReference type="SUPFAM" id="SSF88659">
    <property type="entry name" value="Sigma3 and sigma4 domains of RNA polymerase sigma factors"/>
    <property type="match status" value="1"/>
</dbReference>
<evidence type="ECO:0000256" key="1">
    <source>
        <dbReference type="ARBA" id="ARBA00010641"/>
    </source>
</evidence>
<accession>A0A9W6NJR3</accession>
<feature type="domain" description="RNA polymerase sigma-70 region 2" evidence="6">
    <location>
        <begin position="17"/>
        <end position="78"/>
    </location>
</feature>
<dbReference type="InterPro" id="IPR014325">
    <property type="entry name" value="RNA_pol_sigma-E_actinobac"/>
</dbReference>
<keyword evidence="2" id="KW-0805">Transcription regulation</keyword>
<dbReference type="InterPro" id="IPR013324">
    <property type="entry name" value="RNA_pol_sigma_r3/r4-like"/>
</dbReference>
<sequence length="171" mass="19554">MRTDKQQQYVEYVTGRMPMLRKLAYVLCGDGQRADDLVQQTITRLYTRWLRVSEVEHLDQYVRTMLVRAFVDEKRRPWSRTVLPGDLPERPDPGGGFHERVVDEVTVRSALQHVPSRQRAVLILRFLCDMTVEEVAAALECSAGTVRSQSSRGLATLRRVLGDTIIERKGG</sequence>
<organism evidence="8 9">
    <name type="scientific">Dactylosporangium matsuzakiense</name>
    <dbReference type="NCBI Taxonomy" id="53360"/>
    <lineage>
        <taxon>Bacteria</taxon>
        <taxon>Bacillati</taxon>
        <taxon>Actinomycetota</taxon>
        <taxon>Actinomycetes</taxon>
        <taxon>Micromonosporales</taxon>
        <taxon>Micromonosporaceae</taxon>
        <taxon>Dactylosporangium</taxon>
    </lineage>
</organism>
<dbReference type="SUPFAM" id="SSF88946">
    <property type="entry name" value="Sigma2 domain of RNA polymerase sigma factors"/>
    <property type="match status" value="1"/>
</dbReference>
<dbReference type="InterPro" id="IPR039425">
    <property type="entry name" value="RNA_pol_sigma-70-like"/>
</dbReference>
<dbReference type="InterPro" id="IPR013325">
    <property type="entry name" value="RNA_pol_sigma_r2"/>
</dbReference>
<dbReference type="GO" id="GO:0003677">
    <property type="term" value="F:DNA binding"/>
    <property type="evidence" value="ECO:0007669"/>
    <property type="project" value="UniProtKB-KW"/>
</dbReference>
<comment type="caution">
    <text evidence="8">The sequence shown here is derived from an EMBL/GenBank/DDBJ whole genome shotgun (WGS) entry which is preliminary data.</text>
</comment>
<dbReference type="Gene3D" id="1.10.10.10">
    <property type="entry name" value="Winged helix-like DNA-binding domain superfamily/Winged helix DNA-binding domain"/>
    <property type="match status" value="1"/>
</dbReference>